<dbReference type="NCBIfam" id="TIGR03620">
    <property type="entry name" value="F420_MSMEG_4141"/>
    <property type="match status" value="1"/>
</dbReference>
<name>A0A1I3TVM1_9PSEU</name>
<accession>A0A1I3TVM1</accession>
<dbReference type="GO" id="GO:0016705">
    <property type="term" value="F:oxidoreductase activity, acting on paired donors, with incorporation or reduction of molecular oxygen"/>
    <property type="evidence" value="ECO:0007669"/>
    <property type="project" value="InterPro"/>
</dbReference>
<dbReference type="Gene3D" id="3.20.20.30">
    <property type="entry name" value="Luciferase-like domain"/>
    <property type="match status" value="2"/>
</dbReference>
<keyword evidence="2" id="KW-1185">Reference proteome</keyword>
<evidence type="ECO:0000313" key="1">
    <source>
        <dbReference type="EMBL" id="SFJ73621.1"/>
    </source>
</evidence>
<dbReference type="PANTHER" id="PTHR30137:SF18">
    <property type="entry name" value="CONSERVED PROTEIN"/>
    <property type="match status" value="1"/>
</dbReference>
<dbReference type="STRING" id="115433.SAMN05421835_10837"/>
<dbReference type="SUPFAM" id="SSF51679">
    <property type="entry name" value="Bacterial luciferase-like"/>
    <property type="match status" value="1"/>
</dbReference>
<dbReference type="Proteomes" id="UP000199025">
    <property type="component" value="Unassembled WGS sequence"/>
</dbReference>
<dbReference type="PANTHER" id="PTHR30137">
    <property type="entry name" value="LUCIFERASE-LIKE MONOOXYGENASE"/>
    <property type="match status" value="1"/>
</dbReference>
<organism evidence="1 2">
    <name type="scientific">Amycolatopsis sacchari</name>
    <dbReference type="NCBI Taxonomy" id="115433"/>
    <lineage>
        <taxon>Bacteria</taxon>
        <taxon>Bacillati</taxon>
        <taxon>Actinomycetota</taxon>
        <taxon>Actinomycetes</taxon>
        <taxon>Pseudonocardiales</taxon>
        <taxon>Pseudonocardiaceae</taxon>
        <taxon>Amycolatopsis</taxon>
    </lineage>
</organism>
<gene>
    <name evidence="1" type="ORF">SAMN05421835_10837</name>
</gene>
<dbReference type="GO" id="GO:0005829">
    <property type="term" value="C:cytosol"/>
    <property type="evidence" value="ECO:0007669"/>
    <property type="project" value="TreeGrafter"/>
</dbReference>
<reference evidence="1 2" key="1">
    <citation type="submission" date="2016-10" db="EMBL/GenBank/DDBJ databases">
        <authorList>
            <person name="de Groot N.N."/>
        </authorList>
    </citation>
    <scope>NUCLEOTIDE SEQUENCE [LARGE SCALE GENOMIC DNA]</scope>
    <source>
        <strain evidence="1 2">DSM 44468</strain>
    </source>
</reference>
<dbReference type="AlphaFoldDB" id="A0A1I3TVM1"/>
<dbReference type="InterPro" id="IPR036661">
    <property type="entry name" value="Luciferase-like_sf"/>
</dbReference>
<sequence>MPPRVGGVVRGMVNALGKLGIWAHPSLVSDELAQEVEKLGYGAIWLGGSPDADLSDVDRLLGVTDRVVVATGIVNMWKDDAAPVAESYHRIVGRHPGRFLLGVGIGHPEATKVYQKPYDKIVEYLDQLDEAGVPVEDRALAALGPKVLKLSAERSAGAHPYLTTPEHTRQAREILGEGKLLVPEHKVVLDTDPERARSIGRPRVENPYLHLTNYVSNLKRLGWTDEDLANGGSDRLVDALVLHGTAEQIADGVRAHWDAGADQVCIQVLNEDPLPVYRAVAEALLS</sequence>
<dbReference type="EMBL" id="FORP01000008">
    <property type="protein sequence ID" value="SFJ73621.1"/>
    <property type="molecule type" value="Genomic_DNA"/>
</dbReference>
<dbReference type="InterPro" id="IPR019922">
    <property type="entry name" value="Lucif-like_OxRdatse_MSMEG_4141"/>
</dbReference>
<dbReference type="InterPro" id="IPR050766">
    <property type="entry name" value="Bact_Lucif_Oxidored"/>
</dbReference>
<evidence type="ECO:0000313" key="2">
    <source>
        <dbReference type="Proteomes" id="UP000199025"/>
    </source>
</evidence>
<proteinExistence type="predicted"/>
<protein>
    <submittedName>
        <fullName evidence="1">Probable F420-dependent oxidoreductase, MSMEG_4141 family</fullName>
    </submittedName>
</protein>